<dbReference type="EMBL" id="JAVLSJ010000009">
    <property type="protein sequence ID" value="MDR9850133.1"/>
    <property type="molecule type" value="Genomic_DNA"/>
</dbReference>
<evidence type="ECO:0008006" key="4">
    <source>
        <dbReference type="Google" id="ProtNLM"/>
    </source>
</evidence>
<accession>A0ABU2EQR2</accession>
<dbReference type="RefSeq" id="WP_310840634.1">
    <property type="nucleotide sequence ID" value="NZ_JAVLSJ010000009.1"/>
</dbReference>
<evidence type="ECO:0000313" key="3">
    <source>
        <dbReference type="Proteomes" id="UP001246576"/>
    </source>
</evidence>
<proteinExistence type="predicted"/>
<feature type="signal peptide" evidence="1">
    <location>
        <begin position="1"/>
        <end position="21"/>
    </location>
</feature>
<evidence type="ECO:0000256" key="1">
    <source>
        <dbReference type="SAM" id="SignalP"/>
    </source>
</evidence>
<protein>
    <recommendedName>
        <fullName evidence="4">Tle cognate immunity protein 4 C-terminal domain-containing protein</fullName>
    </recommendedName>
</protein>
<feature type="chain" id="PRO_5045920607" description="Tle cognate immunity protein 4 C-terminal domain-containing protein" evidence="1">
    <location>
        <begin position="22"/>
        <end position="364"/>
    </location>
</feature>
<organism evidence="2 3">
    <name type="scientific">Herbaspirillum huttiense subsp. lycopersici</name>
    <dbReference type="NCBI Taxonomy" id="3074428"/>
    <lineage>
        <taxon>Bacteria</taxon>
        <taxon>Pseudomonadati</taxon>
        <taxon>Pseudomonadota</taxon>
        <taxon>Betaproteobacteria</taxon>
        <taxon>Burkholderiales</taxon>
        <taxon>Oxalobacteraceae</taxon>
        <taxon>Herbaspirillum</taxon>
    </lineage>
</organism>
<keyword evidence="1" id="KW-0732">Signal</keyword>
<comment type="caution">
    <text evidence="2">The sequence shown here is derived from an EMBL/GenBank/DDBJ whole genome shotgun (WGS) entry which is preliminary data.</text>
</comment>
<evidence type="ECO:0000313" key="2">
    <source>
        <dbReference type="EMBL" id="MDR9850133.1"/>
    </source>
</evidence>
<gene>
    <name evidence="2" type="ORF">RI048_18015</name>
</gene>
<sequence length="364" mass="41077">MKREHLIFVCCLLFPLFNGSAAAFDANQWSKDCVGYFQISLPSGADVAATSFKQMLQPSNYYYSEFDDGESAPYSKYEYAGVLQISRRMSDAEEEINLQEIRKTRSGAVELNERYRKLDGQAGEARYEEFKAPVGEGWAVRNGQDAYVGRVIQKHAFSWNATDPEGTEKSLSALMERMLAEVEYRSNFSLPKRAGLCAPYLFIPTREGNGGAHTIATTYRLKAHPDVTILLEDATAFPIERGQDPAKFTAVSRSNFFWTQNYTDYVSISNLMTLRRHNTISFAGTKGVESMVRMIRKDKVTEDFGYLVVTDGDPKAGNEKPELMLYVIRDAKNAEKRGMQPIGKDEFFKLAREIAASVKRRAMP</sequence>
<dbReference type="Proteomes" id="UP001246576">
    <property type="component" value="Unassembled WGS sequence"/>
</dbReference>
<keyword evidence="3" id="KW-1185">Reference proteome</keyword>
<name>A0ABU2EQR2_9BURK</name>
<reference evidence="2" key="1">
    <citation type="submission" date="2023-09" db="EMBL/GenBank/DDBJ databases">
        <title>Description of first Herbaspirillum huttiense subsp. nephrolepsisexaltata and Herbaspirillum huttiense subsp. lycopersicon.</title>
        <authorList>
            <person name="Poudel M."/>
            <person name="Sharma A."/>
            <person name="Goss E."/>
            <person name="Tapia J.H."/>
            <person name="Harmon C.M."/>
            <person name="Jones J.B."/>
        </authorList>
    </citation>
    <scope>NUCLEOTIDE SEQUENCE</scope>
    <source>
        <strain evidence="2">SE1</strain>
    </source>
</reference>